<dbReference type="InterPro" id="IPR005467">
    <property type="entry name" value="His_kinase_dom"/>
</dbReference>
<evidence type="ECO:0000256" key="10">
    <source>
        <dbReference type="ARBA" id="ARBA00023136"/>
    </source>
</evidence>
<protein>
    <recommendedName>
        <fullName evidence="3">histidine kinase</fullName>
        <ecNumber evidence="3">2.7.13.3</ecNumber>
    </recommendedName>
</protein>
<evidence type="ECO:0000313" key="14">
    <source>
        <dbReference type="EMBL" id="VAX12554.1"/>
    </source>
</evidence>
<organism evidence="14">
    <name type="scientific">hydrothermal vent metagenome</name>
    <dbReference type="NCBI Taxonomy" id="652676"/>
    <lineage>
        <taxon>unclassified sequences</taxon>
        <taxon>metagenomes</taxon>
        <taxon>ecological metagenomes</taxon>
    </lineage>
</organism>
<dbReference type="InterPro" id="IPR050428">
    <property type="entry name" value="TCS_sensor_his_kinase"/>
</dbReference>
<feature type="domain" description="HAMP" evidence="13">
    <location>
        <begin position="176"/>
        <end position="229"/>
    </location>
</feature>
<dbReference type="InterPro" id="IPR003594">
    <property type="entry name" value="HATPase_dom"/>
</dbReference>
<proteinExistence type="predicted"/>
<dbReference type="SMART" id="SM00387">
    <property type="entry name" value="HATPase_c"/>
    <property type="match status" value="1"/>
</dbReference>
<dbReference type="CDD" id="cd06225">
    <property type="entry name" value="HAMP"/>
    <property type="match status" value="1"/>
</dbReference>
<dbReference type="InterPro" id="IPR004358">
    <property type="entry name" value="Sig_transdc_His_kin-like_C"/>
</dbReference>
<evidence type="ECO:0000256" key="8">
    <source>
        <dbReference type="ARBA" id="ARBA00022989"/>
    </source>
</evidence>
<dbReference type="PANTHER" id="PTHR45436">
    <property type="entry name" value="SENSOR HISTIDINE KINASE YKOH"/>
    <property type="match status" value="1"/>
</dbReference>
<dbReference type="PRINTS" id="PR00344">
    <property type="entry name" value="BCTRLSENSOR"/>
</dbReference>
<dbReference type="CDD" id="cd00075">
    <property type="entry name" value="HATPase"/>
    <property type="match status" value="1"/>
</dbReference>
<keyword evidence="4" id="KW-0597">Phosphoprotein</keyword>
<dbReference type="SMART" id="SM00388">
    <property type="entry name" value="HisKA"/>
    <property type="match status" value="1"/>
</dbReference>
<name>A0A3B1BL99_9ZZZZ</name>
<dbReference type="Pfam" id="PF00672">
    <property type="entry name" value="HAMP"/>
    <property type="match status" value="1"/>
</dbReference>
<feature type="domain" description="Histidine kinase" evidence="12">
    <location>
        <begin position="237"/>
        <end position="448"/>
    </location>
</feature>
<comment type="subcellular location">
    <subcellularLocation>
        <location evidence="2">Membrane</location>
    </subcellularLocation>
</comment>
<dbReference type="InterPro" id="IPR036097">
    <property type="entry name" value="HisK_dim/P_sf"/>
</dbReference>
<sequence>MRLALRYAMFYAVLIALGLAVLYWSTGRYVDAQVAAGLEHEIHKLAMLDREQGRRRLETAVKSVSDIVGENQRYYLLQEPGSGRQTGNLNGWPPTLKADGHVHNIWIEDDLIPTHMADKDGYWPMIGLVLADGTRLLVAQAVRQAEDLREFSLATMAVIIVVSVGLALIMGWRLGRTLLARVDLINETAERVTEGDLSHRVPLSGQHDEFDELAGHINNMLARIEILLMGMRQVTDNIAHDLRRPLARMRNRIEVTLLDSRDNEEYRRAMQETKSDVEELMQTFNALLEIAQAEAGSYRGEWGEVNLSVLLQDVYALYEDQASEHKWQFKAAIENGLKVKGNRQLLAQAITNLLDNAFKFTQKGGLIQLEARHQEGKIQLCVSDNGPGIPADQKENVTRRFVRLENARSTPGNGLGLSLVKAVADLHKARLQLEDNSPGLRVVIEFTG</sequence>
<dbReference type="PROSITE" id="PS50109">
    <property type="entry name" value="HIS_KIN"/>
    <property type="match status" value="1"/>
</dbReference>
<keyword evidence="5 14" id="KW-0808">Transferase</keyword>
<keyword evidence="10 11" id="KW-0472">Membrane</keyword>
<evidence type="ECO:0000256" key="2">
    <source>
        <dbReference type="ARBA" id="ARBA00004370"/>
    </source>
</evidence>
<evidence type="ECO:0000256" key="1">
    <source>
        <dbReference type="ARBA" id="ARBA00000085"/>
    </source>
</evidence>
<dbReference type="SUPFAM" id="SSF55874">
    <property type="entry name" value="ATPase domain of HSP90 chaperone/DNA topoisomerase II/histidine kinase"/>
    <property type="match status" value="1"/>
</dbReference>
<dbReference type="Gene3D" id="3.30.565.10">
    <property type="entry name" value="Histidine kinase-like ATPase, C-terminal domain"/>
    <property type="match status" value="1"/>
</dbReference>
<dbReference type="AlphaFoldDB" id="A0A3B1BL99"/>
<dbReference type="Pfam" id="PF02518">
    <property type="entry name" value="HATPase_c"/>
    <property type="match status" value="1"/>
</dbReference>
<keyword evidence="9" id="KW-0902">Two-component regulatory system</keyword>
<keyword evidence="7" id="KW-0418">Kinase</keyword>
<dbReference type="GO" id="GO:0005886">
    <property type="term" value="C:plasma membrane"/>
    <property type="evidence" value="ECO:0007669"/>
    <property type="project" value="TreeGrafter"/>
</dbReference>
<evidence type="ECO:0000256" key="6">
    <source>
        <dbReference type="ARBA" id="ARBA00022692"/>
    </source>
</evidence>
<feature type="transmembrane region" description="Helical" evidence="11">
    <location>
        <begin position="7"/>
        <end position="25"/>
    </location>
</feature>
<feature type="transmembrane region" description="Helical" evidence="11">
    <location>
        <begin position="121"/>
        <end position="139"/>
    </location>
</feature>
<dbReference type="InterPro" id="IPR003661">
    <property type="entry name" value="HisK_dim/P_dom"/>
</dbReference>
<reference evidence="14" key="1">
    <citation type="submission" date="2018-06" db="EMBL/GenBank/DDBJ databases">
        <authorList>
            <person name="Zhirakovskaya E."/>
        </authorList>
    </citation>
    <scope>NUCLEOTIDE SEQUENCE</scope>
</reference>
<dbReference type="CDD" id="cd00082">
    <property type="entry name" value="HisKA"/>
    <property type="match status" value="1"/>
</dbReference>
<feature type="transmembrane region" description="Helical" evidence="11">
    <location>
        <begin position="151"/>
        <end position="172"/>
    </location>
</feature>
<accession>A0A3B1BL99</accession>
<keyword evidence="8 11" id="KW-1133">Transmembrane helix</keyword>
<gene>
    <name evidence="14" type="ORF">MNBD_GAMMA24-1043</name>
</gene>
<dbReference type="PANTHER" id="PTHR45436:SF8">
    <property type="entry name" value="HISTIDINE KINASE"/>
    <property type="match status" value="1"/>
</dbReference>
<dbReference type="InterPro" id="IPR036890">
    <property type="entry name" value="HATPase_C_sf"/>
</dbReference>
<evidence type="ECO:0000256" key="7">
    <source>
        <dbReference type="ARBA" id="ARBA00022777"/>
    </source>
</evidence>
<evidence type="ECO:0000256" key="5">
    <source>
        <dbReference type="ARBA" id="ARBA00022679"/>
    </source>
</evidence>
<dbReference type="Gene3D" id="1.10.287.130">
    <property type="match status" value="1"/>
</dbReference>
<evidence type="ECO:0000259" key="12">
    <source>
        <dbReference type="PROSITE" id="PS50109"/>
    </source>
</evidence>
<dbReference type="SMART" id="SM00304">
    <property type="entry name" value="HAMP"/>
    <property type="match status" value="1"/>
</dbReference>
<dbReference type="EMBL" id="UOFZ01000051">
    <property type="protein sequence ID" value="VAX12554.1"/>
    <property type="molecule type" value="Genomic_DNA"/>
</dbReference>
<dbReference type="SUPFAM" id="SSF47384">
    <property type="entry name" value="Homodimeric domain of signal transducing histidine kinase"/>
    <property type="match status" value="1"/>
</dbReference>
<keyword evidence="6 11" id="KW-0812">Transmembrane</keyword>
<comment type="catalytic activity">
    <reaction evidence="1">
        <text>ATP + protein L-histidine = ADP + protein N-phospho-L-histidine.</text>
        <dbReference type="EC" id="2.7.13.3"/>
    </reaction>
</comment>
<dbReference type="PROSITE" id="PS50885">
    <property type="entry name" value="HAMP"/>
    <property type="match status" value="1"/>
</dbReference>
<evidence type="ECO:0000256" key="11">
    <source>
        <dbReference type="SAM" id="Phobius"/>
    </source>
</evidence>
<dbReference type="InterPro" id="IPR003660">
    <property type="entry name" value="HAMP_dom"/>
</dbReference>
<evidence type="ECO:0000256" key="4">
    <source>
        <dbReference type="ARBA" id="ARBA00022553"/>
    </source>
</evidence>
<evidence type="ECO:0000259" key="13">
    <source>
        <dbReference type="PROSITE" id="PS50885"/>
    </source>
</evidence>
<dbReference type="GO" id="GO:0000155">
    <property type="term" value="F:phosphorelay sensor kinase activity"/>
    <property type="evidence" value="ECO:0007669"/>
    <property type="project" value="InterPro"/>
</dbReference>
<dbReference type="SUPFAM" id="SSF158472">
    <property type="entry name" value="HAMP domain-like"/>
    <property type="match status" value="1"/>
</dbReference>
<dbReference type="EC" id="2.7.13.3" evidence="3"/>
<evidence type="ECO:0000256" key="3">
    <source>
        <dbReference type="ARBA" id="ARBA00012438"/>
    </source>
</evidence>
<dbReference type="Pfam" id="PF00512">
    <property type="entry name" value="HisKA"/>
    <property type="match status" value="1"/>
</dbReference>
<dbReference type="Gene3D" id="6.10.340.10">
    <property type="match status" value="1"/>
</dbReference>
<evidence type="ECO:0000256" key="9">
    <source>
        <dbReference type="ARBA" id="ARBA00023012"/>
    </source>
</evidence>